<reference evidence="1 2" key="1">
    <citation type="journal article" date="2023" name="Microbiol. Spectr.">
        <title>Symbiosis of Carpenter Bees with Uncharacterized Lactic Acid Bacteria Showing NAD Auxotrophy.</title>
        <authorList>
            <person name="Kawasaki S."/>
            <person name="Ozawa K."/>
            <person name="Mori T."/>
            <person name="Yamamoto A."/>
            <person name="Ito M."/>
            <person name="Ohkuma M."/>
            <person name="Sakamoto M."/>
            <person name="Matsutani M."/>
        </authorList>
    </citation>
    <scope>NUCLEOTIDE SEQUENCE [LARGE SCALE GENOMIC DNA]</scope>
    <source>
        <strain evidence="1 2">KimC2</strain>
    </source>
</reference>
<name>A0AAU9CWF8_9LACO</name>
<dbReference type="EMBL" id="AP026801">
    <property type="protein sequence ID" value="BDR55618.1"/>
    <property type="molecule type" value="Genomic_DNA"/>
</dbReference>
<protein>
    <submittedName>
        <fullName evidence="1">Uncharacterized protein</fullName>
    </submittedName>
</protein>
<proteinExistence type="predicted"/>
<sequence length="45" mass="5339">MLNSVNTYHKYNGIYVKNLIQTTDFSAVDFDKTTFYNKENKQESK</sequence>
<gene>
    <name evidence="1" type="ORF">KIMC2_01800</name>
</gene>
<evidence type="ECO:0000313" key="2">
    <source>
        <dbReference type="Proteomes" id="UP001321804"/>
    </source>
</evidence>
<evidence type="ECO:0000313" key="1">
    <source>
        <dbReference type="EMBL" id="BDR55618.1"/>
    </source>
</evidence>
<dbReference type="KEGG" id="xak:KIMC2_01800"/>
<accession>A0AAU9CWF8</accession>
<dbReference type="AlphaFoldDB" id="A0AAU9CWF8"/>
<keyword evidence="2" id="KW-1185">Reference proteome</keyword>
<dbReference type="Proteomes" id="UP001321804">
    <property type="component" value="Chromosome"/>
</dbReference>
<organism evidence="1 2">
    <name type="scientific">Xylocopilactobacillus apis</name>
    <dbReference type="NCBI Taxonomy" id="2932183"/>
    <lineage>
        <taxon>Bacteria</taxon>
        <taxon>Bacillati</taxon>
        <taxon>Bacillota</taxon>
        <taxon>Bacilli</taxon>
        <taxon>Lactobacillales</taxon>
        <taxon>Lactobacillaceae</taxon>
        <taxon>Xylocopilactobacillus</taxon>
    </lineage>
</organism>